<gene>
    <name evidence="1" type="ORF">NDU88_004066</name>
</gene>
<reference evidence="1" key="1">
    <citation type="journal article" date="2022" name="bioRxiv">
        <title>Sequencing and chromosome-scale assembly of the giantPleurodeles waltlgenome.</title>
        <authorList>
            <person name="Brown T."/>
            <person name="Elewa A."/>
            <person name="Iarovenko S."/>
            <person name="Subramanian E."/>
            <person name="Araus A.J."/>
            <person name="Petzold A."/>
            <person name="Susuki M."/>
            <person name="Suzuki K.-i.T."/>
            <person name="Hayashi T."/>
            <person name="Toyoda A."/>
            <person name="Oliveira C."/>
            <person name="Osipova E."/>
            <person name="Leigh N.D."/>
            <person name="Simon A."/>
            <person name="Yun M.H."/>
        </authorList>
    </citation>
    <scope>NUCLEOTIDE SEQUENCE</scope>
    <source>
        <strain evidence="1">20211129_DDA</strain>
        <tissue evidence="1">Liver</tissue>
    </source>
</reference>
<evidence type="ECO:0000313" key="1">
    <source>
        <dbReference type="EMBL" id="KAJ1115844.1"/>
    </source>
</evidence>
<organism evidence="1 2">
    <name type="scientific">Pleurodeles waltl</name>
    <name type="common">Iberian ribbed newt</name>
    <dbReference type="NCBI Taxonomy" id="8319"/>
    <lineage>
        <taxon>Eukaryota</taxon>
        <taxon>Metazoa</taxon>
        <taxon>Chordata</taxon>
        <taxon>Craniata</taxon>
        <taxon>Vertebrata</taxon>
        <taxon>Euteleostomi</taxon>
        <taxon>Amphibia</taxon>
        <taxon>Batrachia</taxon>
        <taxon>Caudata</taxon>
        <taxon>Salamandroidea</taxon>
        <taxon>Salamandridae</taxon>
        <taxon>Pleurodelinae</taxon>
        <taxon>Pleurodeles</taxon>
    </lineage>
</organism>
<accession>A0AAV7NK01</accession>
<keyword evidence="2" id="KW-1185">Reference proteome</keyword>
<sequence length="114" mass="12613">MPGYNGDRSEVRRQLRGAGKREALILDTGINITTTNYGVILLYLQYFGDELPVLEASGKPSAILNYACGSSSTVLRLLARALEKRELLTVPMPGYHGDWSEVQQQFEEPARGGR</sequence>
<dbReference type="Proteomes" id="UP001066276">
    <property type="component" value="Chromosome 8"/>
</dbReference>
<dbReference type="EMBL" id="JANPWB010000012">
    <property type="protein sequence ID" value="KAJ1115844.1"/>
    <property type="molecule type" value="Genomic_DNA"/>
</dbReference>
<proteinExistence type="predicted"/>
<dbReference type="AlphaFoldDB" id="A0AAV7NK01"/>
<name>A0AAV7NK01_PLEWA</name>
<evidence type="ECO:0000313" key="2">
    <source>
        <dbReference type="Proteomes" id="UP001066276"/>
    </source>
</evidence>
<comment type="caution">
    <text evidence="1">The sequence shown here is derived from an EMBL/GenBank/DDBJ whole genome shotgun (WGS) entry which is preliminary data.</text>
</comment>
<protein>
    <submittedName>
        <fullName evidence="1">Uncharacterized protein</fullName>
    </submittedName>
</protein>